<dbReference type="InterPro" id="IPR004437">
    <property type="entry name" value="ParB/RepB/Spo0J"/>
</dbReference>
<evidence type="ECO:0000313" key="5">
    <source>
        <dbReference type="EMBL" id="PKL72713.1"/>
    </source>
</evidence>
<evidence type="ECO:0000313" key="6">
    <source>
        <dbReference type="Proteomes" id="UP000233414"/>
    </source>
</evidence>
<dbReference type="Proteomes" id="UP000233414">
    <property type="component" value="Unassembled WGS sequence"/>
</dbReference>
<dbReference type="SMART" id="SM00470">
    <property type="entry name" value="ParB"/>
    <property type="match status" value="1"/>
</dbReference>
<keyword evidence="2" id="KW-0159">Chromosome partition</keyword>
<evidence type="ECO:0000259" key="4">
    <source>
        <dbReference type="SMART" id="SM00470"/>
    </source>
</evidence>
<protein>
    <submittedName>
        <fullName evidence="5">Chromosome partitioning protein ParB</fullName>
    </submittedName>
</protein>
<dbReference type="InterPro" id="IPR003115">
    <property type="entry name" value="ParB_N"/>
</dbReference>
<dbReference type="Pfam" id="PF23552">
    <property type="entry name" value="ParB_C"/>
    <property type="match status" value="1"/>
</dbReference>
<dbReference type="CDD" id="cd16393">
    <property type="entry name" value="SPO0J_N"/>
    <property type="match status" value="1"/>
</dbReference>
<dbReference type="NCBIfam" id="TIGR00180">
    <property type="entry name" value="parB_part"/>
    <property type="match status" value="1"/>
</dbReference>
<dbReference type="FunFam" id="3.90.1530.30:FF:000001">
    <property type="entry name" value="Chromosome partitioning protein ParB"/>
    <property type="match status" value="1"/>
</dbReference>
<dbReference type="PANTHER" id="PTHR33375">
    <property type="entry name" value="CHROMOSOME-PARTITIONING PROTEIN PARB-RELATED"/>
    <property type="match status" value="1"/>
</dbReference>
<dbReference type="Gene3D" id="1.10.10.2830">
    <property type="match status" value="1"/>
</dbReference>
<dbReference type="SUPFAM" id="SSF109709">
    <property type="entry name" value="KorB DNA-binding domain-like"/>
    <property type="match status" value="1"/>
</dbReference>
<dbReference type="Pfam" id="PF02195">
    <property type="entry name" value="ParB_N"/>
    <property type="match status" value="1"/>
</dbReference>
<dbReference type="FunFam" id="1.10.10.2830:FF:000001">
    <property type="entry name" value="Chromosome partitioning protein ParB"/>
    <property type="match status" value="1"/>
</dbReference>
<comment type="caution">
    <text evidence="5">The sequence shown here is derived from an EMBL/GenBank/DDBJ whole genome shotgun (WGS) entry which is preliminary data.</text>
</comment>
<evidence type="ECO:0000256" key="3">
    <source>
        <dbReference type="ARBA" id="ARBA00023125"/>
    </source>
</evidence>
<dbReference type="Gene3D" id="3.90.1530.30">
    <property type="match status" value="1"/>
</dbReference>
<accession>A0A2N1UP89</accession>
<comment type="similarity">
    <text evidence="1">Belongs to the ParB family.</text>
</comment>
<name>A0A2N1UP89_9BACT</name>
<dbReference type="InterPro" id="IPR041468">
    <property type="entry name" value="HTH_ParB/Spo0J"/>
</dbReference>
<dbReference type="InterPro" id="IPR036086">
    <property type="entry name" value="ParB/Sulfiredoxin_sf"/>
</dbReference>
<gene>
    <name evidence="5" type="ORF">CVV26_00395</name>
</gene>
<dbReference type="AlphaFoldDB" id="A0A2N1UP89"/>
<evidence type="ECO:0000256" key="1">
    <source>
        <dbReference type="ARBA" id="ARBA00006295"/>
    </source>
</evidence>
<dbReference type="GO" id="GO:0003677">
    <property type="term" value="F:DNA binding"/>
    <property type="evidence" value="ECO:0007669"/>
    <property type="project" value="UniProtKB-KW"/>
</dbReference>
<proteinExistence type="inferred from homology"/>
<reference evidence="5 6" key="1">
    <citation type="journal article" date="2017" name="ISME J.">
        <title>Potential for microbial H2 and metal transformations associated with novel bacteria and archaea in deep terrestrial subsurface sediments.</title>
        <authorList>
            <person name="Hernsdorf A.W."/>
            <person name="Amano Y."/>
            <person name="Miyakawa K."/>
            <person name="Ise K."/>
            <person name="Suzuki Y."/>
            <person name="Anantharaman K."/>
            <person name="Probst A."/>
            <person name="Burstein D."/>
            <person name="Thomas B.C."/>
            <person name="Banfield J.F."/>
        </authorList>
    </citation>
    <scope>NUCLEOTIDE SEQUENCE [LARGE SCALE GENOMIC DNA]</scope>
    <source>
        <strain evidence="5">HGW-Kuenenbacteria-1</strain>
    </source>
</reference>
<feature type="domain" description="ParB-like N-terminal" evidence="4">
    <location>
        <begin position="58"/>
        <end position="149"/>
    </location>
</feature>
<dbReference type="InterPro" id="IPR050336">
    <property type="entry name" value="Chromosome_partition/occlusion"/>
</dbReference>
<evidence type="ECO:0000256" key="2">
    <source>
        <dbReference type="ARBA" id="ARBA00022829"/>
    </source>
</evidence>
<dbReference type="GO" id="GO:0005694">
    <property type="term" value="C:chromosome"/>
    <property type="evidence" value="ECO:0007669"/>
    <property type="project" value="TreeGrafter"/>
</dbReference>
<dbReference type="SUPFAM" id="SSF110849">
    <property type="entry name" value="ParB/Sulfiredoxin"/>
    <property type="match status" value="1"/>
</dbReference>
<organism evidence="5 6">
    <name type="scientific">Candidatus Kuenenbacteria bacterium HGW-Kuenenbacteria-1</name>
    <dbReference type="NCBI Taxonomy" id="2013812"/>
    <lineage>
        <taxon>Bacteria</taxon>
        <taxon>Candidatus Kueneniibacteriota</taxon>
    </lineage>
</organism>
<dbReference type="InterPro" id="IPR057240">
    <property type="entry name" value="ParB_dimer_C"/>
</dbReference>
<dbReference type="EMBL" id="PGYQ01000001">
    <property type="protein sequence ID" value="PKL72713.1"/>
    <property type="molecule type" value="Genomic_DNA"/>
</dbReference>
<sequence>MHFNILKANAIFIMKHLGRGLGALIPNQNISQKNFKKEKKSSDYFNFDQKEKNQNGVFEILIEKIKKNSKQPRQNFNPEAMEELVDSILEHGILQPLVVSKDKEQGFFELIAGERRLRASQIAGLKTVPVVVQKVNASKKLQLALVENIQRQNLNPVEEARAYQRLIDEFHLTQEEVAKKVGKNRATIANILRVLILPKKIHEALILGKISLGHAKIILGLNNPNEQLKLFEKILLNELSVRAVENIKKKSKQIKKNILLDPNLKEKEENLRETLGTKVKILPQEKGGQIIIEYYSDEELIEIVKKIVK</sequence>
<dbReference type="PANTHER" id="PTHR33375:SF1">
    <property type="entry name" value="CHROMOSOME-PARTITIONING PROTEIN PARB-RELATED"/>
    <property type="match status" value="1"/>
</dbReference>
<dbReference type="Pfam" id="PF17762">
    <property type="entry name" value="HTH_ParB"/>
    <property type="match status" value="1"/>
</dbReference>
<keyword evidence="3" id="KW-0238">DNA-binding</keyword>
<dbReference type="GO" id="GO:0007059">
    <property type="term" value="P:chromosome segregation"/>
    <property type="evidence" value="ECO:0007669"/>
    <property type="project" value="UniProtKB-KW"/>
</dbReference>